<sequence length="149" mass="17817">MVRISLRNIETMESMNSALFPVHYKDTFSLQILFKKNTFGFLFYEEDYPVGLCTFTFEKGRVYVMTFGILVRYRRRGIGRRCMSLVEEYILQNIGDVLVNLHVHESNHIGIRFYVKMGYKQVGIDHLYYLDMVPRTAYILEKNLKYHYE</sequence>
<reference evidence="4 5" key="1">
    <citation type="journal article" date="2020" name="Genome Biol. Evol.">
        <title>Comparative genomics of strictly vertically transmitted, feminizing microsporidia endosymbionts of amphipod crustaceans.</title>
        <authorList>
            <person name="Cormier A."/>
            <person name="Chebbi M.A."/>
            <person name="Giraud I."/>
            <person name="Wattier R."/>
            <person name="Teixeira M."/>
            <person name="Gilbert C."/>
            <person name="Rigaud T."/>
            <person name="Cordaux R."/>
        </authorList>
    </citation>
    <scope>NUCLEOTIDE SEQUENCE [LARGE SCALE GENOMIC DNA]</scope>
    <source>
        <strain evidence="4 5">Ou3-Ou53</strain>
    </source>
</reference>
<accession>A0A9P6GYH1</accession>
<dbReference type="GO" id="GO:0016747">
    <property type="term" value="F:acyltransferase activity, transferring groups other than amino-acyl groups"/>
    <property type="evidence" value="ECO:0007669"/>
    <property type="project" value="InterPro"/>
</dbReference>
<keyword evidence="2" id="KW-0012">Acyltransferase</keyword>
<evidence type="ECO:0000256" key="2">
    <source>
        <dbReference type="ARBA" id="ARBA00023315"/>
    </source>
</evidence>
<feature type="domain" description="N-acetyltransferase" evidence="3">
    <location>
        <begin position="1"/>
        <end position="145"/>
    </location>
</feature>
<keyword evidence="1" id="KW-0808">Transferase</keyword>
<comment type="caution">
    <text evidence="4">The sequence shown here is derived from an EMBL/GenBank/DDBJ whole genome shotgun (WGS) entry which is preliminary data.</text>
</comment>
<dbReference type="OrthoDB" id="2193290at2759"/>
<dbReference type="InterPro" id="IPR051556">
    <property type="entry name" value="N-term/lysine_N-AcTrnsfr"/>
</dbReference>
<dbReference type="SUPFAM" id="SSF55729">
    <property type="entry name" value="Acyl-CoA N-acyltransferases (Nat)"/>
    <property type="match status" value="1"/>
</dbReference>
<evidence type="ECO:0000313" key="4">
    <source>
        <dbReference type="EMBL" id="KAF9762565.1"/>
    </source>
</evidence>
<gene>
    <name evidence="4" type="primary">Naa50</name>
    <name evidence="4" type="ORF">NGRA_1927</name>
</gene>
<dbReference type="PROSITE" id="PS51186">
    <property type="entry name" value="GNAT"/>
    <property type="match status" value="1"/>
</dbReference>
<evidence type="ECO:0000256" key="1">
    <source>
        <dbReference type="ARBA" id="ARBA00022679"/>
    </source>
</evidence>
<dbReference type="Pfam" id="PF00583">
    <property type="entry name" value="Acetyltransf_1"/>
    <property type="match status" value="1"/>
</dbReference>
<keyword evidence="5" id="KW-1185">Reference proteome</keyword>
<dbReference type="GO" id="GO:0031415">
    <property type="term" value="C:NatA complex"/>
    <property type="evidence" value="ECO:0007669"/>
    <property type="project" value="TreeGrafter"/>
</dbReference>
<dbReference type="PANTHER" id="PTHR42919:SF8">
    <property type="entry name" value="N-ALPHA-ACETYLTRANSFERASE 50"/>
    <property type="match status" value="1"/>
</dbReference>
<evidence type="ECO:0000259" key="3">
    <source>
        <dbReference type="PROSITE" id="PS51186"/>
    </source>
</evidence>
<dbReference type="Gene3D" id="3.40.630.30">
    <property type="match status" value="1"/>
</dbReference>
<name>A0A9P6GYH1_9MICR</name>
<protein>
    <submittedName>
        <fullName evidence="4">N-alpha-acetyltransferase 50</fullName>
    </submittedName>
</protein>
<evidence type="ECO:0000313" key="5">
    <source>
        <dbReference type="Proteomes" id="UP000740883"/>
    </source>
</evidence>
<organism evidence="4 5">
    <name type="scientific">Nosema granulosis</name>
    <dbReference type="NCBI Taxonomy" id="83296"/>
    <lineage>
        <taxon>Eukaryota</taxon>
        <taxon>Fungi</taxon>
        <taxon>Fungi incertae sedis</taxon>
        <taxon>Microsporidia</taxon>
        <taxon>Nosematidae</taxon>
        <taxon>Nosema</taxon>
    </lineage>
</organism>
<dbReference type="GO" id="GO:0007064">
    <property type="term" value="P:mitotic sister chromatid cohesion"/>
    <property type="evidence" value="ECO:0007669"/>
    <property type="project" value="TreeGrafter"/>
</dbReference>
<dbReference type="Proteomes" id="UP000740883">
    <property type="component" value="Unassembled WGS sequence"/>
</dbReference>
<dbReference type="InterPro" id="IPR000182">
    <property type="entry name" value="GNAT_dom"/>
</dbReference>
<dbReference type="AlphaFoldDB" id="A0A9P6GYH1"/>
<dbReference type="InterPro" id="IPR016181">
    <property type="entry name" value="Acyl_CoA_acyltransferase"/>
</dbReference>
<proteinExistence type="predicted"/>
<dbReference type="EMBL" id="SBJO01000155">
    <property type="protein sequence ID" value="KAF9762565.1"/>
    <property type="molecule type" value="Genomic_DNA"/>
</dbReference>
<dbReference type="PANTHER" id="PTHR42919">
    <property type="entry name" value="N-ALPHA-ACETYLTRANSFERASE"/>
    <property type="match status" value="1"/>
</dbReference>